<dbReference type="GO" id="GO:0034431">
    <property type="term" value="F:bis(5'-adenosyl)-hexaphosphatase activity"/>
    <property type="evidence" value="ECO:0007669"/>
    <property type="project" value="TreeGrafter"/>
</dbReference>
<dbReference type="PANTHER" id="PTHR12629">
    <property type="entry name" value="DIPHOSPHOINOSITOL POLYPHOSPHATE PHOSPHOHYDROLASE"/>
    <property type="match status" value="1"/>
</dbReference>
<feature type="domain" description="Nudix hydrolase" evidence="5">
    <location>
        <begin position="18"/>
        <end position="163"/>
    </location>
</feature>
<dbReference type="InParanoid" id="K0KAC3"/>
<proteinExistence type="predicted"/>
<dbReference type="Proteomes" id="UP000009328">
    <property type="component" value="Unassembled WGS sequence"/>
</dbReference>
<dbReference type="eggNOG" id="KOG2839">
    <property type="taxonomic scope" value="Eukaryota"/>
</dbReference>
<evidence type="ECO:0000256" key="1">
    <source>
        <dbReference type="ARBA" id="ARBA00001946"/>
    </source>
</evidence>
<accession>K0KAC3</accession>
<comment type="cofactor">
    <cofactor evidence="1">
        <name>Mg(2+)</name>
        <dbReference type="ChEBI" id="CHEBI:18420"/>
    </cofactor>
</comment>
<dbReference type="EMBL" id="CAIF01000030">
    <property type="protein sequence ID" value="CCH41900.1"/>
    <property type="molecule type" value="Genomic_DNA"/>
</dbReference>
<dbReference type="EC" id="3.6.1.52" evidence="6"/>
<dbReference type="CDD" id="cd04666">
    <property type="entry name" value="NUDIX_DIPP2_like_Nudt4"/>
    <property type="match status" value="1"/>
</dbReference>
<dbReference type="HOGENOM" id="CLU_037162_5_3_1"/>
<dbReference type="STRING" id="1206466.K0KAC3"/>
<dbReference type="InterPro" id="IPR015797">
    <property type="entry name" value="NUDIX_hydrolase-like_dom_sf"/>
</dbReference>
<dbReference type="GO" id="GO:0046872">
    <property type="term" value="F:metal ion binding"/>
    <property type="evidence" value="ECO:0007669"/>
    <property type="project" value="UniProtKB-KW"/>
</dbReference>
<dbReference type="Gene3D" id="3.90.79.10">
    <property type="entry name" value="Nucleoside Triphosphate Pyrophosphohydrolase"/>
    <property type="match status" value="1"/>
</dbReference>
<evidence type="ECO:0000313" key="7">
    <source>
        <dbReference type="Proteomes" id="UP000009328"/>
    </source>
</evidence>
<dbReference type="FunCoup" id="K0KAC3">
    <property type="interactions" value="250"/>
</dbReference>
<name>K0KAC3_WICCF</name>
<protein>
    <submittedName>
        <fullName evidence="6">Diphosphoinositol polyphosphate phosphohydrolase DDP1</fullName>
        <ecNumber evidence="6">3.6.1.52</ecNumber>
    </submittedName>
</protein>
<evidence type="ECO:0000256" key="3">
    <source>
        <dbReference type="ARBA" id="ARBA00022801"/>
    </source>
</evidence>
<dbReference type="AlphaFoldDB" id="K0KAC3"/>
<dbReference type="Pfam" id="PF00293">
    <property type="entry name" value="NUDIX"/>
    <property type="match status" value="1"/>
</dbReference>
<reference evidence="6 7" key="1">
    <citation type="journal article" date="2012" name="Eukaryot. Cell">
        <title>Draft genome sequence of Wickerhamomyces ciferrii NRRL Y-1031 F-60-10.</title>
        <authorList>
            <person name="Schneider J."/>
            <person name="Andrea H."/>
            <person name="Blom J."/>
            <person name="Jaenicke S."/>
            <person name="Ruckert C."/>
            <person name="Schorsch C."/>
            <person name="Szczepanowski R."/>
            <person name="Farwick M."/>
            <person name="Goesmann A."/>
            <person name="Puhler A."/>
            <person name="Schaffer S."/>
            <person name="Tauch A."/>
            <person name="Kohler T."/>
            <person name="Brinkrolf K."/>
        </authorList>
    </citation>
    <scope>NUCLEOTIDE SEQUENCE [LARGE SCALE GENOMIC DNA]</scope>
    <source>
        <strain evidence="7">ATCC 14091 / BCRC 22168 / CBS 111 / JCM 3599 / NBRC 0793 / NRRL Y-1031 F-60-10</strain>
    </source>
</reference>
<dbReference type="GO" id="GO:0005737">
    <property type="term" value="C:cytoplasm"/>
    <property type="evidence" value="ECO:0007669"/>
    <property type="project" value="TreeGrafter"/>
</dbReference>
<dbReference type="InterPro" id="IPR000086">
    <property type="entry name" value="NUDIX_hydrolase_dom"/>
</dbReference>
<evidence type="ECO:0000256" key="2">
    <source>
        <dbReference type="ARBA" id="ARBA00022723"/>
    </source>
</evidence>
<keyword evidence="7" id="KW-1185">Reference proteome</keyword>
<gene>
    <name evidence="6" type="ORF">BN7_1439</name>
</gene>
<keyword evidence="3 6" id="KW-0378">Hydrolase</keyword>
<dbReference type="GO" id="GO:0000298">
    <property type="term" value="F:endopolyphosphatase activity"/>
    <property type="evidence" value="ECO:0007669"/>
    <property type="project" value="TreeGrafter"/>
</dbReference>
<dbReference type="GO" id="GO:0034432">
    <property type="term" value="F:bis(5'-adenosyl)-pentaphosphatase activity"/>
    <property type="evidence" value="ECO:0007669"/>
    <property type="project" value="TreeGrafter"/>
</dbReference>
<dbReference type="GO" id="GO:0071543">
    <property type="term" value="P:diphosphoinositol polyphosphate metabolic process"/>
    <property type="evidence" value="ECO:0007669"/>
    <property type="project" value="TreeGrafter"/>
</dbReference>
<evidence type="ECO:0000256" key="4">
    <source>
        <dbReference type="ARBA" id="ARBA00022842"/>
    </source>
</evidence>
<evidence type="ECO:0000313" key="6">
    <source>
        <dbReference type="EMBL" id="CCH41900.1"/>
    </source>
</evidence>
<dbReference type="InterPro" id="IPR047198">
    <property type="entry name" value="DDP-like_NUDIX"/>
</dbReference>
<comment type="caution">
    <text evidence="6">The sequence shown here is derived from an EMBL/GenBank/DDBJ whole genome shotgun (WGS) entry which is preliminary data.</text>
</comment>
<sequence>MSFVRTTESRVGYNPETGARIVAGCVVLNQDHSKVLLISSTGQKKRWVLPKGGVEMDEAEYVDSAIRETWEEAGVTGKIIRSLGMIDDLRPPKEWNTNKDEFLNQEILKHPPRSEFHFFEMVVEKEYDEFPESNKRSRKWVSYHEAIEELINAKRLELKEAVERSSILKN</sequence>
<dbReference type="GO" id="GO:1901907">
    <property type="term" value="P:diadenosine pentaphosphate catabolic process"/>
    <property type="evidence" value="ECO:0007669"/>
    <property type="project" value="TreeGrafter"/>
</dbReference>
<organism evidence="6 7">
    <name type="scientific">Wickerhamomyces ciferrii (strain ATCC 14091 / BCRC 22168 / CBS 111 / JCM 3599 / NBRC 0793 / NRRL Y-1031 F-60-10)</name>
    <name type="common">Yeast</name>
    <name type="synonym">Pichia ciferrii</name>
    <dbReference type="NCBI Taxonomy" id="1206466"/>
    <lineage>
        <taxon>Eukaryota</taxon>
        <taxon>Fungi</taxon>
        <taxon>Dikarya</taxon>
        <taxon>Ascomycota</taxon>
        <taxon>Saccharomycotina</taxon>
        <taxon>Saccharomycetes</taxon>
        <taxon>Phaffomycetales</taxon>
        <taxon>Wickerhamomycetaceae</taxon>
        <taxon>Wickerhamomyces</taxon>
    </lineage>
</organism>
<dbReference type="SUPFAM" id="SSF55811">
    <property type="entry name" value="Nudix"/>
    <property type="match status" value="1"/>
</dbReference>
<evidence type="ECO:0000259" key="5">
    <source>
        <dbReference type="PROSITE" id="PS51462"/>
    </source>
</evidence>
<keyword evidence="4" id="KW-0460">Magnesium</keyword>
<dbReference type="GO" id="GO:0005634">
    <property type="term" value="C:nucleus"/>
    <property type="evidence" value="ECO:0007669"/>
    <property type="project" value="TreeGrafter"/>
</dbReference>
<dbReference type="GO" id="GO:1901909">
    <property type="term" value="P:diadenosine hexaphosphate catabolic process"/>
    <property type="evidence" value="ECO:0007669"/>
    <property type="project" value="TreeGrafter"/>
</dbReference>
<dbReference type="PROSITE" id="PS51462">
    <property type="entry name" value="NUDIX"/>
    <property type="match status" value="1"/>
</dbReference>
<dbReference type="GO" id="GO:1901911">
    <property type="term" value="P:adenosine 5'-(hexahydrogen pentaphosphate) catabolic process"/>
    <property type="evidence" value="ECO:0007669"/>
    <property type="project" value="TreeGrafter"/>
</dbReference>
<dbReference type="PANTHER" id="PTHR12629:SF0">
    <property type="entry name" value="DIPHOSPHOINOSITOL-POLYPHOSPHATE DIPHOSPHATASE"/>
    <property type="match status" value="1"/>
</dbReference>
<keyword evidence="2" id="KW-0479">Metal-binding</keyword>
<dbReference type="GO" id="GO:0008486">
    <property type="term" value="F:diphosphoinositol-polyphosphate diphosphatase activity"/>
    <property type="evidence" value="ECO:0007669"/>
    <property type="project" value="UniProtKB-EC"/>
</dbReference>